<dbReference type="EnsemblPlants" id="AVESA.00010b.r2.5CG0923290.1">
    <property type="protein sequence ID" value="AVESA.00010b.r2.5CG0923290.1.CDS"/>
    <property type="gene ID" value="AVESA.00010b.r2.5CG0923290"/>
</dbReference>
<proteinExistence type="predicted"/>
<sequence>METARESELLGRQHAWWWWPLDTMACSSSSSDMSNSDSCFLQLEWDPLLGYFGLGVVGVPAAGDAYRTFQHELDLFFPKCMELPGSSEAPEQDDDTTAMPEDQLDELLRNFWDAEEEQQLAGLNSSCILKEKSAAAASSFLDDDDLLALCSALPVGPTSPHEPVAGAQPEQPAPSSSSSHCTVAPKAGDDGGPERQTTRTNDCSSKRSATQEARDEWSGKRSRNDASSGAGPSVVRPFTVVKPGGGGVDGEATLADINERILSRPTRPLRHPVGKFACAPRALAGGDNRPAPSGKAVAGFTRLRTAGKGTITIIRTSG</sequence>
<reference evidence="1" key="1">
    <citation type="submission" date="2021-05" db="EMBL/GenBank/DDBJ databases">
        <authorList>
            <person name="Scholz U."/>
            <person name="Mascher M."/>
            <person name="Fiebig A."/>
        </authorList>
    </citation>
    <scope>NUCLEOTIDE SEQUENCE [LARGE SCALE GENOMIC DNA]</scope>
</reference>
<dbReference type="Proteomes" id="UP001732700">
    <property type="component" value="Chromosome 5C"/>
</dbReference>
<keyword evidence="2" id="KW-1185">Reference proteome</keyword>
<name>A0ACD5Y791_AVESA</name>
<reference evidence="1" key="2">
    <citation type="submission" date="2025-09" db="UniProtKB">
        <authorList>
            <consortium name="EnsemblPlants"/>
        </authorList>
    </citation>
    <scope>IDENTIFICATION</scope>
</reference>
<protein>
    <submittedName>
        <fullName evidence="1">Uncharacterized protein</fullName>
    </submittedName>
</protein>
<evidence type="ECO:0000313" key="2">
    <source>
        <dbReference type="Proteomes" id="UP001732700"/>
    </source>
</evidence>
<organism evidence="1 2">
    <name type="scientific">Avena sativa</name>
    <name type="common">Oat</name>
    <dbReference type="NCBI Taxonomy" id="4498"/>
    <lineage>
        <taxon>Eukaryota</taxon>
        <taxon>Viridiplantae</taxon>
        <taxon>Streptophyta</taxon>
        <taxon>Embryophyta</taxon>
        <taxon>Tracheophyta</taxon>
        <taxon>Spermatophyta</taxon>
        <taxon>Magnoliopsida</taxon>
        <taxon>Liliopsida</taxon>
        <taxon>Poales</taxon>
        <taxon>Poaceae</taxon>
        <taxon>BOP clade</taxon>
        <taxon>Pooideae</taxon>
        <taxon>Poodae</taxon>
        <taxon>Poeae</taxon>
        <taxon>Poeae Chloroplast Group 1 (Aveneae type)</taxon>
        <taxon>Aveninae</taxon>
        <taxon>Avena</taxon>
    </lineage>
</organism>
<evidence type="ECO:0000313" key="1">
    <source>
        <dbReference type="EnsemblPlants" id="AVESA.00010b.r2.5CG0923290.1.CDS"/>
    </source>
</evidence>
<accession>A0ACD5Y791</accession>